<sequence length="701" mass="82140">MSFEICKCKIAHDIKIYPKYNALYNNWQRFSHGVDKSSSDTELAQGKSKNRKSKSKEKWPLLEGLTVDELARYRRRRIQGQPKDNLGLNVEVEHEDHVSEYREAFRARSEEFLKENTWLESNKRIEDFRTKDSIEDRRVPNQKVVKEQEEKHTELPIENTKDETFVEQMNNDKTMETETTNSKLASHTNPPKRPFLIRRGTTLKHDGELYTDTETYSSYVGYEGIRRPELLRQNTNLKLNGEANFVAEYADVFKKHNSKERSRPIKPEIHLKTGNSFFQSTEHTDNFIDSRTKEQQLASESNKAVEETEKKQKKLMEKKGKNKELEVLVSRLEDLKCPPLEIPEYKDAYKDFPRERPKIVKPEDEIGRADGTKISSPSPTPRFTSKIDQDPEYKSKYLDYQRDHPVYRKPPLNLSSTYILPKHTRFGRQESKRHDHEFTSEVRAQYIPYGHIPRVETLKMPANLRLEGNLDLKPEYKTAYCSKRENQLQNELRMHRRRDRSLSASRRKENYWINNADQFGFTNAAQDQDAFQVLHTRVHEDNVYGKPPTGGQRSSKSSQTHMQRQTQANMPECTRVKDRSTSPTYRLHVCNVDDEPRGFRRRHLPPFQSSGRTHNPSPDCVLQNNTIRPYSPSFGKSTKQHSNGQSFVVLDNGIFDTNKNEIRKRQTDRNYNIDDTLPISRGRAKPPANWMPPWYDSTNTI</sequence>
<reference evidence="4" key="1">
    <citation type="submission" date="2025-08" db="UniProtKB">
        <authorList>
            <consortium name="RefSeq"/>
        </authorList>
    </citation>
    <scope>IDENTIFICATION</scope>
</reference>
<organism evidence="3 4">
    <name type="scientific">Bombus terrestris</name>
    <name type="common">Buff-tailed bumblebee</name>
    <name type="synonym">Apis terrestris</name>
    <dbReference type="NCBI Taxonomy" id="30195"/>
    <lineage>
        <taxon>Eukaryota</taxon>
        <taxon>Metazoa</taxon>
        <taxon>Ecdysozoa</taxon>
        <taxon>Arthropoda</taxon>
        <taxon>Hexapoda</taxon>
        <taxon>Insecta</taxon>
        <taxon>Pterygota</taxon>
        <taxon>Neoptera</taxon>
        <taxon>Endopterygota</taxon>
        <taxon>Hymenoptera</taxon>
        <taxon>Apocrita</taxon>
        <taxon>Aculeata</taxon>
        <taxon>Apoidea</taxon>
        <taxon>Anthophila</taxon>
        <taxon>Apidae</taxon>
        <taxon>Bombus</taxon>
        <taxon>Bombus</taxon>
    </lineage>
</organism>
<evidence type="ECO:0000256" key="2">
    <source>
        <dbReference type="SAM" id="MobiDB-lite"/>
    </source>
</evidence>
<proteinExistence type="predicted"/>
<feature type="compositionally biased region" description="Polar residues" evidence="2">
    <location>
        <begin position="176"/>
        <end position="189"/>
    </location>
</feature>
<name>A0A9C6SAI7_BOMTE</name>
<evidence type="ECO:0000313" key="3">
    <source>
        <dbReference type="Proteomes" id="UP000835206"/>
    </source>
</evidence>
<dbReference type="GeneID" id="100650989"/>
<dbReference type="RefSeq" id="XP_048265078.1">
    <property type="nucleotide sequence ID" value="XM_048409121.1"/>
</dbReference>
<gene>
    <name evidence="4" type="primary">LOC100650989</name>
</gene>
<keyword evidence="3" id="KW-1185">Reference proteome</keyword>
<evidence type="ECO:0000313" key="4">
    <source>
        <dbReference type="RefSeq" id="XP_048265078.1"/>
    </source>
</evidence>
<feature type="compositionally biased region" description="Polar residues" evidence="2">
    <location>
        <begin position="373"/>
        <end position="383"/>
    </location>
</feature>
<keyword evidence="1" id="KW-0175">Coiled coil</keyword>
<feature type="compositionally biased region" description="Polar residues" evidence="2">
    <location>
        <begin position="551"/>
        <end position="569"/>
    </location>
</feature>
<feature type="region of interest" description="Disordered" evidence="2">
    <location>
        <begin position="368"/>
        <end position="387"/>
    </location>
</feature>
<protein>
    <submittedName>
        <fullName evidence="4">Uncharacterized protein LOC100650989 isoform X4</fullName>
    </submittedName>
</protein>
<feature type="coiled-coil region" evidence="1">
    <location>
        <begin position="298"/>
        <end position="335"/>
    </location>
</feature>
<dbReference type="AlphaFoldDB" id="A0A9C6SAI7"/>
<dbReference type="Proteomes" id="UP000835206">
    <property type="component" value="Chromosome 10"/>
</dbReference>
<feature type="region of interest" description="Disordered" evidence="2">
    <location>
        <begin position="542"/>
        <end position="581"/>
    </location>
</feature>
<accession>A0A9C6SAI7</accession>
<feature type="region of interest" description="Disordered" evidence="2">
    <location>
        <begin position="34"/>
        <end position="56"/>
    </location>
</feature>
<evidence type="ECO:0000256" key="1">
    <source>
        <dbReference type="SAM" id="Coils"/>
    </source>
</evidence>
<feature type="region of interest" description="Disordered" evidence="2">
    <location>
        <begin position="673"/>
        <end position="701"/>
    </location>
</feature>
<feature type="region of interest" description="Disordered" evidence="2">
    <location>
        <begin position="176"/>
        <end position="196"/>
    </location>
</feature>